<feature type="compositionally biased region" description="Polar residues" evidence="4">
    <location>
        <begin position="852"/>
        <end position="872"/>
    </location>
</feature>
<feature type="compositionally biased region" description="Polar residues" evidence="4">
    <location>
        <begin position="1042"/>
        <end position="1053"/>
    </location>
</feature>
<dbReference type="InterPro" id="IPR035892">
    <property type="entry name" value="C2_domain_sf"/>
</dbReference>
<evidence type="ECO:0000256" key="1">
    <source>
        <dbReference type="ARBA" id="ARBA00006468"/>
    </source>
</evidence>
<feature type="region of interest" description="Disordered" evidence="4">
    <location>
        <begin position="485"/>
        <end position="512"/>
    </location>
</feature>
<dbReference type="PROSITE" id="PS51182">
    <property type="entry name" value="C2_TENSIN"/>
    <property type="match status" value="1"/>
</dbReference>
<name>A0A8S0SEL6_OLEEU</name>
<dbReference type="PANTHER" id="PTHR45733">
    <property type="entry name" value="FORMIN-J"/>
    <property type="match status" value="1"/>
</dbReference>
<keyword evidence="2" id="KW-0904">Protein phosphatase</keyword>
<dbReference type="InterPro" id="IPR042201">
    <property type="entry name" value="FH2_Formin_sf"/>
</dbReference>
<dbReference type="InterPro" id="IPR051144">
    <property type="entry name" value="Formin_homology_domain"/>
</dbReference>
<dbReference type="SUPFAM" id="SSF52799">
    <property type="entry name" value="(Phosphotyrosine protein) phosphatases II"/>
    <property type="match status" value="1"/>
</dbReference>
<feature type="compositionally biased region" description="Polar residues" evidence="4">
    <location>
        <begin position="731"/>
        <end position="741"/>
    </location>
</feature>
<feature type="compositionally biased region" description="Pro residues" evidence="4">
    <location>
        <begin position="826"/>
        <end position="846"/>
    </location>
</feature>
<dbReference type="InterPro" id="IPR015425">
    <property type="entry name" value="FH2_Formin"/>
</dbReference>
<evidence type="ECO:0000256" key="2">
    <source>
        <dbReference type="ARBA" id="ARBA00022912"/>
    </source>
</evidence>
<evidence type="ECO:0000313" key="8">
    <source>
        <dbReference type="Proteomes" id="UP000594638"/>
    </source>
</evidence>
<sequence>MALFRKIFYRKPPDGLLEISDRVFVFDCCFTTDILEDDDYKLYIGGIVGQLHECFPDASYMVFNFGKGGEQQSQISDILSQFDMIVMDYPRQYENCPLLPMEMIHHFLRSSENWLSLGKMNVLLMHCDNGGLPILVFMLAALLIYRKQYTGEKRTLDMIYKQAPFQLLQMLSPLNPLPSQLRYLQYVSRRNVGSQWPPLDRALTLDCIILRLIPNMDGEGGCRPIFRIYGQDPFMAADRTTKVLFSMPKKSRVVRHFKQADCELVKIDINCHVQGDVVLECITLDGDLDHEEMMFRVMFNTAFIRSNILMLNRDEIDVLWDIKDQFPKDFTAEFLFSDMDSSPSLAGLDLTSVEDKEGLPIEAFAKIQEIFNSVDWLEPKTEAALNILETEILQEKLEIVPLPIARMETLENGFTQSEKNELLESALLRAAIEKKLKCGFLQRINDGKLEIASFQSVQKEIISVSSNGVKYVGLQEMSHAIDEETKKSKEFENDIKSSVHATPSETPLASSKSSLDLNLITKKVESQEVQVSVQRRRESNIISPRNSQNSQSNPATYSSSLQGSPVALSRFHSAPSILGITELLHDQVTQSVTPQVSISASIPSLLKPAQLNSSSLPSGQLSFNSEMVTKASPPLPPTLTQLMLSTQSTPGLLQPPTPSQPNLKSPTLQLQSACHLSSSQPFQTLSSQVPPPSSLQPSPPVPPAPWSFLQSTPPPPLPPPPKSSCHLSPSDPSTTFTGDTKISGQTEQKLHLDLHLPPLFCASISSPSSNLNPVSIPLPPPMPPFSATALPPSLRNLLPAPSLPSPAPHPVSGKVGSPFCKNKPSSPSPPLPPSLQNTPPPPPPSFPAAATRSLQNTSSAPSLPSPFSVTAASPSIQKPSSPPPSPPFLGTAECPLPRKKSTAPLPPPPPPLRFLGTDGSLFQRKPSSGPIPPLSFLSQTNIPPTLRNTSLAPPHPPPPSPPSSSSSGSTVQNSSACFLPAPHPLSRTTSSTTSQDSFLLRAEDSALPATPPPLSPPPCSRPTIDSTIRLSAASPALPQHPCSGSTTVSTIRSSAAPPAPPPPPCSRPTTVSTIRSSAAPPALPPPSSIQEEAIVGNSQNVPPVPPQPAPLSNGLSIAGSASSQSNSAANNKSIPAPPFCTKGRLPMRASTKIQGQGRKTSLKPYHWLKLTRAIQGSLWADAQKPEEASKAPELDMSELESLFSASAPNSNHGGASGKTNRLTSGLKSDKVHLIELRRAYNCEIMLTKVKVPMSDLTNSILIMDDSALDIDQVDNLIKFSPTKEEMELLKNYNGDKENLGKCEQFFLELMKVPRVESKLRVFSFKIQFCSQVSELRNSLNIVNSASEEVRNSIKLKRIMQTILSLGNALNHGTARGSAVGFRLDSLLKLTETRARNKKLTLMHYLCKVLAEKLPEVLDFQRDLVNLEAATKIQLKYLAEEMQAFSKGLEKVMQELAASQNDGPISENFCKMLKDFLGYAESEVRSLASLYSGVGRNADALALYFGEDPARCPFEQVVSTLLNFVRMFLRAHAENCKQVELEKKKALKESEYEKAKLSSSSTKEIQNKNTETSAIQTK</sequence>
<accession>A0A8S0SEL6</accession>
<feature type="region of interest" description="Disordered" evidence="4">
    <location>
        <begin position="534"/>
        <end position="562"/>
    </location>
</feature>
<feature type="compositionally biased region" description="Basic and acidic residues" evidence="4">
    <location>
        <begin position="485"/>
        <end position="497"/>
    </location>
</feature>
<feature type="compositionally biased region" description="Pro residues" evidence="4">
    <location>
        <begin position="689"/>
        <end position="705"/>
    </location>
</feature>
<feature type="region of interest" description="Disordered" evidence="4">
    <location>
        <begin position="648"/>
        <end position="741"/>
    </location>
</feature>
<feature type="compositionally biased region" description="Polar residues" evidence="4">
    <location>
        <begin position="936"/>
        <end position="949"/>
    </location>
</feature>
<dbReference type="SUPFAM" id="SSF49562">
    <property type="entry name" value="C2 domain (Calcium/lipid-binding domain, CaLB)"/>
    <property type="match status" value="1"/>
</dbReference>
<dbReference type="SMART" id="SM01326">
    <property type="entry name" value="PTEN_C2"/>
    <property type="match status" value="1"/>
</dbReference>
<feature type="compositionally biased region" description="Pro residues" evidence="4">
    <location>
        <begin position="953"/>
        <end position="962"/>
    </location>
</feature>
<dbReference type="EMBL" id="CACTIH010004149">
    <property type="protein sequence ID" value="CAA2989774.1"/>
    <property type="molecule type" value="Genomic_DNA"/>
</dbReference>
<dbReference type="Pfam" id="PF10409">
    <property type="entry name" value="PTEN_C2"/>
    <property type="match status" value="1"/>
</dbReference>
<dbReference type="InterPro" id="IPR014020">
    <property type="entry name" value="Tensin_C2-dom"/>
</dbReference>
<dbReference type="GO" id="GO:0004721">
    <property type="term" value="F:phosphoprotein phosphatase activity"/>
    <property type="evidence" value="ECO:0007669"/>
    <property type="project" value="UniProtKB-KW"/>
</dbReference>
<feature type="compositionally biased region" description="Polar residues" evidence="4">
    <location>
        <begin position="499"/>
        <end position="512"/>
    </location>
</feature>
<proteinExistence type="inferred from homology"/>
<evidence type="ECO:0000313" key="7">
    <source>
        <dbReference type="EMBL" id="CAA2989774.1"/>
    </source>
</evidence>
<keyword evidence="8" id="KW-1185">Reference proteome</keyword>
<dbReference type="SMART" id="SM00498">
    <property type="entry name" value="FH2"/>
    <property type="match status" value="1"/>
</dbReference>
<feature type="compositionally biased region" description="Low complexity" evidence="4">
    <location>
        <begin position="1116"/>
        <end position="1133"/>
    </location>
</feature>
<feature type="compositionally biased region" description="Low complexity" evidence="4">
    <location>
        <begin position="540"/>
        <end position="554"/>
    </location>
</feature>
<keyword evidence="2" id="KW-0378">Hydrolase</keyword>
<feature type="compositionally biased region" description="Pro residues" evidence="4">
    <location>
        <begin position="712"/>
        <end position="722"/>
    </location>
</feature>
<dbReference type="Pfam" id="PF02181">
    <property type="entry name" value="FH2"/>
    <property type="match status" value="1"/>
</dbReference>
<dbReference type="PANTHER" id="PTHR45733:SF8">
    <property type="entry name" value="FORMIN-J"/>
    <property type="match status" value="1"/>
</dbReference>
<evidence type="ECO:0000256" key="3">
    <source>
        <dbReference type="RuleBase" id="RU361260"/>
    </source>
</evidence>
<dbReference type="SUPFAM" id="SSF101447">
    <property type="entry name" value="Formin homology 2 domain (FH2 domain)"/>
    <property type="match status" value="1"/>
</dbReference>
<organism evidence="7 8">
    <name type="scientific">Olea europaea subsp. europaea</name>
    <dbReference type="NCBI Taxonomy" id="158383"/>
    <lineage>
        <taxon>Eukaryota</taxon>
        <taxon>Viridiplantae</taxon>
        <taxon>Streptophyta</taxon>
        <taxon>Embryophyta</taxon>
        <taxon>Tracheophyta</taxon>
        <taxon>Spermatophyta</taxon>
        <taxon>Magnoliopsida</taxon>
        <taxon>eudicotyledons</taxon>
        <taxon>Gunneridae</taxon>
        <taxon>Pentapetalae</taxon>
        <taxon>asterids</taxon>
        <taxon>lamiids</taxon>
        <taxon>Lamiales</taxon>
        <taxon>Oleaceae</taxon>
        <taxon>Oleeae</taxon>
        <taxon>Olea</taxon>
    </lineage>
</organism>
<dbReference type="Gene3D" id="3.90.190.10">
    <property type="entry name" value="Protein tyrosine phosphatase superfamily"/>
    <property type="match status" value="1"/>
</dbReference>
<reference evidence="7 8" key="1">
    <citation type="submission" date="2019-12" db="EMBL/GenBank/DDBJ databases">
        <authorList>
            <person name="Alioto T."/>
            <person name="Alioto T."/>
            <person name="Gomez Garrido J."/>
        </authorList>
    </citation>
    <scope>NUCLEOTIDE SEQUENCE [LARGE SCALE GENOMIC DNA]</scope>
</reference>
<evidence type="ECO:0000259" key="6">
    <source>
        <dbReference type="PROSITE" id="PS51444"/>
    </source>
</evidence>
<dbReference type="PROSITE" id="PS51444">
    <property type="entry name" value="FH2"/>
    <property type="match status" value="1"/>
</dbReference>
<dbReference type="Gene3D" id="2.60.40.1110">
    <property type="match status" value="1"/>
</dbReference>
<feature type="domain" description="C2 tensin-type" evidence="5">
    <location>
        <begin position="200"/>
        <end position="339"/>
    </location>
</feature>
<feature type="compositionally biased region" description="Pro residues" evidence="4">
    <location>
        <begin position="1009"/>
        <end position="1020"/>
    </location>
</feature>
<dbReference type="Proteomes" id="UP000594638">
    <property type="component" value="Unassembled WGS sequence"/>
</dbReference>
<feature type="compositionally biased region" description="Polar residues" evidence="4">
    <location>
        <begin position="660"/>
        <end position="684"/>
    </location>
</feature>
<feature type="region of interest" description="Disordered" evidence="4">
    <location>
        <begin position="1551"/>
        <end position="1577"/>
    </location>
</feature>
<dbReference type="Gramene" id="OE9A070304T5">
    <property type="protein sequence ID" value="OE9A070304C5"/>
    <property type="gene ID" value="OE9A070304"/>
</dbReference>
<feature type="compositionally biased region" description="Low complexity" evidence="4">
    <location>
        <begin position="963"/>
        <end position="975"/>
    </location>
</feature>
<dbReference type="InterPro" id="IPR029021">
    <property type="entry name" value="Prot-tyrosine_phosphatase-like"/>
</dbReference>
<feature type="domain" description="FH2" evidence="6">
    <location>
        <begin position="1152"/>
        <end position="1553"/>
    </location>
</feature>
<comment type="caution">
    <text evidence="7">The sequence shown here is derived from an EMBL/GenBank/DDBJ whole genome shotgun (WGS) entry which is preliminary data.</text>
</comment>
<comment type="similarity">
    <text evidence="1">Belongs to the formin-like family. Class-II subfamily.</text>
</comment>
<feature type="compositionally biased region" description="Polar residues" evidence="4">
    <location>
        <begin position="1561"/>
        <end position="1577"/>
    </location>
</feature>
<dbReference type="OrthoDB" id="1668162at2759"/>
<dbReference type="Gene3D" id="1.20.58.2220">
    <property type="entry name" value="Formin, FH2 domain"/>
    <property type="match status" value="1"/>
</dbReference>
<feature type="region of interest" description="Disordered" evidence="4">
    <location>
        <begin position="800"/>
        <end position="1144"/>
    </location>
</feature>
<gene>
    <name evidence="7" type="ORF">OLEA9_A070304</name>
</gene>
<protein>
    <recommendedName>
        <fullName evidence="3">Formin-like protein</fullName>
    </recommendedName>
</protein>
<feature type="compositionally biased region" description="Pro residues" evidence="4">
    <location>
        <begin position="1057"/>
        <end position="1066"/>
    </location>
</feature>
<evidence type="ECO:0000259" key="5">
    <source>
        <dbReference type="PROSITE" id="PS51182"/>
    </source>
</evidence>
<feature type="region of interest" description="Disordered" evidence="4">
    <location>
        <begin position="1204"/>
        <end position="1223"/>
    </location>
</feature>
<evidence type="ECO:0000256" key="4">
    <source>
        <dbReference type="SAM" id="MobiDB-lite"/>
    </source>
</evidence>